<comment type="subunit">
    <text evidence="2">Interacts transiently with the RNA polymerase catalytic core formed by RpoA, RpoB, RpoC and RpoZ (2 alpha, 1 beta, 1 beta' and 1 omega subunit) to form the RNA polymerase holoenzyme that can initiate transcription.</text>
</comment>
<dbReference type="SUPFAM" id="SSF54427">
    <property type="entry name" value="NTF2-like"/>
    <property type="match status" value="1"/>
</dbReference>
<sequence>MADELDAPHPRDARDGLVLAERRNLLGLGYRMTGTLADAEDVVQESYARWYRLTPAERDAVLNPAAWLTRVAGRVALDLLGSARARREHYVGQWLPEPLPAGLFTGTGSAAPASLDPLERVALDDTVGSALLLVLETMTPAERVAFVLHDVFAVPFDQIASIVDRSPAAARQLASAARSRLRSTRTATSRNPNPVSPRHHDDTVRAFLSAARTGDLLTLMAVLSPEIELRSDGGGVVNAARQAVHGTDHVARFVLGVLSKNPHTTFTEQPTADGLGYRLDVGGRLYGIVTFDVADGLVTSVRLMLNPAKLTSWPSLP</sequence>
<comment type="caution">
    <text evidence="9">The sequence shown here is derived from an EMBL/GenBank/DDBJ whole genome shotgun (WGS) entry which is preliminary data.</text>
</comment>
<dbReference type="SUPFAM" id="SSF88659">
    <property type="entry name" value="Sigma3 and sigma4 domains of RNA polymerase sigma factors"/>
    <property type="match status" value="1"/>
</dbReference>
<keyword evidence="4" id="KW-0731">Sigma factor</keyword>
<keyword evidence="3" id="KW-0805">Transcription regulation</keyword>
<reference evidence="9 10" key="1">
    <citation type="journal article" date="2019" name="Int. J. Syst. Evol. Microbiol.">
        <title>The Global Catalogue of Microorganisms (GCM) 10K type strain sequencing project: providing services to taxonomists for standard genome sequencing and annotation.</title>
        <authorList>
            <consortium name="The Broad Institute Genomics Platform"/>
            <consortium name="The Broad Institute Genome Sequencing Center for Infectious Disease"/>
            <person name="Wu L."/>
            <person name="Ma J."/>
        </authorList>
    </citation>
    <scope>NUCLEOTIDE SEQUENCE [LARGE SCALE GENOMIC DNA]</scope>
    <source>
        <strain evidence="9 10">JCM 16117</strain>
    </source>
</reference>
<dbReference type="InterPro" id="IPR007627">
    <property type="entry name" value="RNA_pol_sigma70_r2"/>
</dbReference>
<accession>A0ABN3DCV5</accession>
<dbReference type="InterPro" id="IPR032710">
    <property type="entry name" value="NTF2-like_dom_sf"/>
</dbReference>
<evidence type="ECO:0000256" key="6">
    <source>
        <dbReference type="SAM" id="MobiDB-lite"/>
    </source>
</evidence>
<dbReference type="Gene3D" id="1.10.1740.10">
    <property type="match status" value="1"/>
</dbReference>
<evidence type="ECO:0000256" key="2">
    <source>
        <dbReference type="ARBA" id="ARBA00011344"/>
    </source>
</evidence>
<dbReference type="Gene3D" id="1.10.10.10">
    <property type="entry name" value="Winged helix-like DNA-binding domain superfamily/Winged helix DNA-binding domain"/>
    <property type="match status" value="1"/>
</dbReference>
<feature type="domain" description="RNA polymerase sigma-70 region 2" evidence="7">
    <location>
        <begin position="17"/>
        <end position="84"/>
    </location>
</feature>
<proteinExistence type="inferred from homology"/>
<dbReference type="Gene3D" id="3.10.450.50">
    <property type="match status" value="1"/>
</dbReference>
<dbReference type="EMBL" id="BAAAQY010000002">
    <property type="protein sequence ID" value="GAA2227397.1"/>
    <property type="molecule type" value="Genomic_DNA"/>
</dbReference>
<dbReference type="Pfam" id="PF08281">
    <property type="entry name" value="Sigma70_r4_2"/>
    <property type="match status" value="1"/>
</dbReference>
<evidence type="ECO:0000256" key="1">
    <source>
        <dbReference type="ARBA" id="ARBA00010641"/>
    </source>
</evidence>
<feature type="compositionally biased region" description="Low complexity" evidence="6">
    <location>
        <begin position="177"/>
        <end position="190"/>
    </location>
</feature>
<dbReference type="InterPro" id="IPR052704">
    <property type="entry name" value="ECF_Sigma-70_Domain"/>
</dbReference>
<dbReference type="RefSeq" id="WP_259478119.1">
    <property type="nucleotide sequence ID" value="NZ_BAAAQY010000002.1"/>
</dbReference>
<feature type="region of interest" description="Disordered" evidence="6">
    <location>
        <begin position="177"/>
        <end position="200"/>
    </location>
</feature>
<gene>
    <name evidence="9" type="primary">sigJ</name>
    <name evidence="9" type="ORF">GCM10009851_09510</name>
</gene>
<dbReference type="Proteomes" id="UP001500929">
    <property type="component" value="Unassembled WGS sequence"/>
</dbReference>
<evidence type="ECO:0000256" key="4">
    <source>
        <dbReference type="ARBA" id="ARBA00023082"/>
    </source>
</evidence>
<dbReference type="Pfam" id="PF04542">
    <property type="entry name" value="Sigma70_r2"/>
    <property type="match status" value="1"/>
</dbReference>
<dbReference type="InterPro" id="IPR013325">
    <property type="entry name" value="RNA_pol_sigma_r2"/>
</dbReference>
<evidence type="ECO:0000256" key="3">
    <source>
        <dbReference type="ARBA" id="ARBA00023015"/>
    </source>
</evidence>
<dbReference type="InterPro" id="IPR036388">
    <property type="entry name" value="WH-like_DNA-bd_sf"/>
</dbReference>
<protein>
    <submittedName>
        <fullName evidence="9">RNA polymerase sigma factor SigJ</fullName>
    </submittedName>
</protein>
<dbReference type="SUPFAM" id="SSF88946">
    <property type="entry name" value="Sigma2 domain of RNA polymerase sigma factors"/>
    <property type="match status" value="1"/>
</dbReference>
<dbReference type="PANTHER" id="PTHR30173:SF43">
    <property type="entry name" value="ECF RNA POLYMERASE SIGMA FACTOR SIGI-RELATED"/>
    <property type="match status" value="1"/>
</dbReference>
<feature type="domain" description="RNA polymerase sigma factor 70 region 4 type 2" evidence="8">
    <location>
        <begin position="130"/>
        <end position="181"/>
    </location>
</feature>
<keyword evidence="5" id="KW-0804">Transcription</keyword>
<evidence type="ECO:0000259" key="8">
    <source>
        <dbReference type="Pfam" id="PF08281"/>
    </source>
</evidence>
<evidence type="ECO:0000256" key="5">
    <source>
        <dbReference type="ARBA" id="ARBA00023163"/>
    </source>
</evidence>
<evidence type="ECO:0000259" key="7">
    <source>
        <dbReference type="Pfam" id="PF04542"/>
    </source>
</evidence>
<dbReference type="InterPro" id="IPR013249">
    <property type="entry name" value="RNA_pol_sigma70_r4_t2"/>
</dbReference>
<evidence type="ECO:0000313" key="10">
    <source>
        <dbReference type="Proteomes" id="UP001500929"/>
    </source>
</evidence>
<comment type="similarity">
    <text evidence="1">Belongs to the sigma-70 factor family. ECF subfamily.</text>
</comment>
<dbReference type="InterPro" id="IPR013324">
    <property type="entry name" value="RNA_pol_sigma_r3/r4-like"/>
</dbReference>
<name>A0ABN3DCV5_9MICO</name>
<organism evidence="9 10">
    <name type="scientific">Herbiconiux moechotypicola</name>
    <dbReference type="NCBI Taxonomy" id="637393"/>
    <lineage>
        <taxon>Bacteria</taxon>
        <taxon>Bacillati</taxon>
        <taxon>Actinomycetota</taxon>
        <taxon>Actinomycetes</taxon>
        <taxon>Micrococcales</taxon>
        <taxon>Microbacteriaceae</taxon>
        <taxon>Herbiconiux</taxon>
    </lineage>
</organism>
<keyword evidence="10" id="KW-1185">Reference proteome</keyword>
<evidence type="ECO:0000313" key="9">
    <source>
        <dbReference type="EMBL" id="GAA2227397.1"/>
    </source>
</evidence>
<dbReference type="PANTHER" id="PTHR30173">
    <property type="entry name" value="SIGMA 19 FACTOR"/>
    <property type="match status" value="1"/>
</dbReference>